<sequence length="553" mass="62626">MFGSNKNKTQIFYFFLILSHANLVIALIMDMTNASLMRRTLLFYIVLGQGIIEASVPNSGRMTTHCEYYNSSCTSVGQPGCMEVEDCGHVIEGQQNHCYVLWSLREDGTANVSLKGCFLNAADCINQTKCVEREQQPKNNFLFCCCEGNMCNVNFSWDPTPTEPSPPSTAVPLTEDTGFNYYYIILIVLGVLFVVVIAAAAVLWSKRNKHYFNGLPTSEPSPMPPPSPFLDTRPIQLIEIKARGRFGAVWKAQFKSEEVAVKIFPIQDKQSWHTEQEIFKLPYMEHPNILHYIGVEKRGDNLQAEFWLITAYHERGSLCDFLKAHTLTWNELCRIAETMARGLMHLHEAIPGKVPSEPTKPSVAHRDFKSKNVLLKSDMTACIADFGLAIVFEAGKSCGDTHGQVGTRRYMAPEVLEGAISFTPDAFFRIDMYACGLVIWELVSRCTAQDGPIPEYRLPFEEEVGQHPTLEDMQESVVQQKVRPVIQEHWRHHPGLAAMCDTMEECWDHDAEARLSASCVMERVMLQTKYQQPMMGWRIENETPLTPLKENSM</sequence>
<evidence type="ECO:0000313" key="18">
    <source>
        <dbReference type="EMBL" id="KAJ8958344.1"/>
    </source>
</evidence>
<dbReference type="InterPro" id="IPR011009">
    <property type="entry name" value="Kinase-like_dom_sf"/>
</dbReference>
<dbReference type="FunFam" id="3.30.200.20:FF:000094">
    <property type="entry name" value="Serine/threonine-protein kinase receptor"/>
    <property type="match status" value="1"/>
</dbReference>
<evidence type="ECO:0000256" key="11">
    <source>
        <dbReference type="ARBA" id="ARBA00023136"/>
    </source>
</evidence>
<protein>
    <recommendedName>
        <fullName evidence="16">Serine/threonine-protein kinase receptor</fullName>
        <ecNumber evidence="16">2.7.11.30</ecNumber>
    </recommendedName>
</protein>
<dbReference type="PANTHER" id="PTHR23255:SF98">
    <property type="entry name" value="SERINE_THREONINE-PROTEIN KINASE RECEPTOR"/>
    <property type="match status" value="1"/>
</dbReference>
<dbReference type="CDD" id="cd23615">
    <property type="entry name" value="TFP_LU_ECD_ACVR2"/>
    <property type="match status" value="1"/>
</dbReference>
<dbReference type="PANTHER" id="PTHR23255">
    <property type="entry name" value="TRANSFORMING GROWTH FACTOR-BETA RECEPTOR TYPE I AND II"/>
    <property type="match status" value="1"/>
</dbReference>
<organism evidence="18 19">
    <name type="scientific">Aromia moschata</name>
    <dbReference type="NCBI Taxonomy" id="1265417"/>
    <lineage>
        <taxon>Eukaryota</taxon>
        <taxon>Metazoa</taxon>
        <taxon>Ecdysozoa</taxon>
        <taxon>Arthropoda</taxon>
        <taxon>Hexapoda</taxon>
        <taxon>Insecta</taxon>
        <taxon>Pterygota</taxon>
        <taxon>Neoptera</taxon>
        <taxon>Endopterygota</taxon>
        <taxon>Coleoptera</taxon>
        <taxon>Polyphaga</taxon>
        <taxon>Cucujiformia</taxon>
        <taxon>Chrysomeloidea</taxon>
        <taxon>Cerambycidae</taxon>
        <taxon>Cerambycinae</taxon>
        <taxon>Callichromatini</taxon>
        <taxon>Aromia</taxon>
    </lineage>
</organism>
<evidence type="ECO:0000256" key="3">
    <source>
        <dbReference type="ARBA" id="ARBA00022527"/>
    </source>
</evidence>
<dbReference type="InterPro" id="IPR017194">
    <property type="entry name" value="Transform_growth_fac-b_typ-2"/>
</dbReference>
<evidence type="ECO:0000256" key="14">
    <source>
        <dbReference type="PIRSR" id="PIRSR037393-2"/>
    </source>
</evidence>
<dbReference type="InterPro" id="IPR000333">
    <property type="entry name" value="TGFB_receptor"/>
</dbReference>
<feature type="binding site" evidence="14">
    <location>
        <position position="262"/>
    </location>
    <ligand>
        <name>ATP</name>
        <dbReference type="ChEBI" id="CHEBI:30616"/>
    </ligand>
</feature>
<dbReference type="CDD" id="cd14053">
    <property type="entry name" value="STKc_ACVR2"/>
    <property type="match status" value="1"/>
</dbReference>
<dbReference type="SUPFAM" id="SSF57302">
    <property type="entry name" value="Snake toxin-like"/>
    <property type="match status" value="1"/>
</dbReference>
<dbReference type="Gene3D" id="1.10.510.10">
    <property type="entry name" value="Transferase(Phosphotransferase) domain 1"/>
    <property type="match status" value="1"/>
</dbReference>
<dbReference type="InterPro" id="IPR045860">
    <property type="entry name" value="Snake_toxin-like_sf"/>
</dbReference>
<feature type="disulfide bond" evidence="15">
    <location>
        <begin position="66"/>
        <end position="98"/>
    </location>
</feature>
<dbReference type="InterPro" id="IPR008271">
    <property type="entry name" value="Ser/Thr_kinase_AS"/>
</dbReference>
<dbReference type="GO" id="GO:0017002">
    <property type="term" value="F:activin receptor activity"/>
    <property type="evidence" value="ECO:0007669"/>
    <property type="project" value="TreeGrafter"/>
</dbReference>
<accession>A0AAV8Z4U6</accession>
<name>A0AAV8Z4U6_9CUCU</name>
<reference evidence="18" key="1">
    <citation type="journal article" date="2023" name="Insect Mol. Biol.">
        <title>Genome sequencing provides insights into the evolution of gene families encoding plant cell wall-degrading enzymes in longhorned beetles.</title>
        <authorList>
            <person name="Shin N.R."/>
            <person name="Okamura Y."/>
            <person name="Kirsch R."/>
            <person name="Pauchet Y."/>
        </authorList>
    </citation>
    <scope>NUCLEOTIDE SEQUENCE</scope>
    <source>
        <strain evidence="18">AMC_N1</strain>
    </source>
</reference>
<evidence type="ECO:0000256" key="2">
    <source>
        <dbReference type="ARBA" id="ARBA00009605"/>
    </source>
</evidence>
<dbReference type="PROSITE" id="PS00108">
    <property type="entry name" value="PROTEIN_KINASE_ST"/>
    <property type="match status" value="1"/>
</dbReference>
<evidence type="ECO:0000256" key="13">
    <source>
        <dbReference type="PIRSR" id="PIRSR037393-1"/>
    </source>
</evidence>
<dbReference type="PIRSF" id="PIRSF037393">
    <property type="entry name" value="TGFRII"/>
    <property type="match status" value="1"/>
</dbReference>
<dbReference type="GO" id="GO:0048185">
    <property type="term" value="F:activin binding"/>
    <property type="evidence" value="ECO:0007669"/>
    <property type="project" value="TreeGrafter"/>
</dbReference>
<dbReference type="GO" id="GO:0048179">
    <property type="term" value="C:activin receptor complex"/>
    <property type="evidence" value="ECO:0007669"/>
    <property type="project" value="TreeGrafter"/>
</dbReference>
<evidence type="ECO:0000256" key="7">
    <source>
        <dbReference type="ARBA" id="ARBA00022741"/>
    </source>
</evidence>
<keyword evidence="5 16" id="KW-0812">Transmembrane</keyword>
<comment type="cofactor">
    <cofactor evidence="16">
        <name>Mg(2+)</name>
        <dbReference type="ChEBI" id="CHEBI:18420"/>
    </cofactor>
    <cofactor evidence="16">
        <name>Mn(2+)</name>
        <dbReference type="ChEBI" id="CHEBI:29035"/>
    </cofactor>
</comment>
<comment type="caution">
    <text evidence="18">The sequence shown here is derived from an EMBL/GenBank/DDBJ whole genome shotgun (WGS) entry which is preliminary data.</text>
</comment>
<keyword evidence="16" id="KW-0464">Manganese</keyword>
<feature type="domain" description="Protein kinase" evidence="17">
    <location>
        <begin position="235"/>
        <end position="526"/>
    </location>
</feature>
<dbReference type="EC" id="2.7.11.30" evidence="16"/>
<keyword evidence="16" id="KW-0479">Metal-binding</keyword>
<evidence type="ECO:0000256" key="4">
    <source>
        <dbReference type="ARBA" id="ARBA00022679"/>
    </source>
</evidence>
<feature type="transmembrane region" description="Helical" evidence="16">
    <location>
        <begin position="12"/>
        <end position="29"/>
    </location>
</feature>
<feature type="disulfide bond" evidence="15">
    <location>
        <begin position="130"/>
        <end position="144"/>
    </location>
</feature>
<evidence type="ECO:0000256" key="6">
    <source>
        <dbReference type="ARBA" id="ARBA00022729"/>
    </source>
</evidence>
<keyword evidence="9 14" id="KW-0067">ATP-binding</keyword>
<evidence type="ECO:0000259" key="17">
    <source>
        <dbReference type="PROSITE" id="PS50011"/>
    </source>
</evidence>
<dbReference type="FunFam" id="1.10.510.10:FF:000099">
    <property type="entry name" value="Serine/threonine-protein kinase receptor"/>
    <property type="match status" value="1"/>
</dbReference>
<dbReference type="Gene3D" id="2.10.60.10">
    <property type="entry name" value="CD59"/>
    <property type="match status" value="1"/>
</dbReference>
<evidence type="ECO:0000256" key="10">
    <source>
        <dbReference type="ARBA" id="ARBA00022989"/>
    </source>
</evidence>
<evidence type="ECO:0000256" key="5">
    <source>
        <dbReference type="ARBA" id="ARBA00022692"/>
    </source>
</evidence>
<dbReference type="GO" id="GO:0046872">
    <property type="term" value="F:metal ion binding"/>
    <property type="evidence" value="ECO:0007669"/>
    <property type="project" value="UniProtKB-KW"/>
</dbReference>
<keyword evidence="16" id="KW-0460">Magnesium</keyword>
<comment type="catalytic activity">
    <reaction evidence="16">
        <text>L-threonyl-[receptor-protein] + ATP = O-phospho-L-threonyl-[receptor-protein] + ADP + H(+)</text>
        <dbReference type="Rhea" id="RHEA:44880"/>
        <dbReference type="Rhea" id="RHEA-COMP:11024"/>
        <dbReference type="Rhea" id="RHEA-COMP:11025"/>
        <dbReference type="ChEBI" id="CHEBI:15378"/>
        <dbReference type="ChEBI" id="CHEBI:30013"/>
        <dbReference type="ChEBI" id="CHEBI:30616"/>
        <dbReference type="ChEBI" id="CHEBI:61977"/>
        <dbReference type="ChEBI" id="CHEBI:456216"/>
        <dbReference type="EC" id="2.7.11.30"/>
    </reaction>
</comment>
<keyword evidence="11 16" id="KW-0472">Membrane</keyword>
<keyword evidence="8 16" id="KW-0418">Kinase</keyword>
<keyword evidence="3 16" id="KW-0723">Serine/threonine-protein kinase</keyword>
<feature type="active site" description="Proton acceptor" evidence="13">
    <location>
        <position position="367"/>
    </location>
</feature>
<dbReference type="Pfam" id="PF00069">
    <property type="entry name" value="Pkinase"/>
    <property type="match status" value="1"/>
</dbReference>
<dbReference type="GO" id="GO:0005524">
    <property type="term" value="F:ATP binding"/>
    <property type="evidence" value="ECO:0007669"/>
    <property type="project" value="UniProtKB-UniRule"/>
</dbReference>
<keyword evidence="19" id="KW-1185">Reference proteome</keyword>
<evidence type="ECO:0000256" key="15">
    <source>
        <dbReference type="PIRSR" id="PIRSR037393-3"/>
    </source>
</evidence>
<dbReference type="PROSITE" id="PS50011">
    <property type="entry name" value="PROTEIN_KINASE_DOM"/>
    <property type="match status" value="1"/>
</dbReference>
<dbReference type="GO" id="GO:0071363">
    <property type="term" value="P:cellular response to growth factor stimulus"/>
    <property type="evidence" value="ECO:0007669"/>
    <property type="project" value="TreeGrafter"/>
</dbReference>
<dbReference type="EMBL" id="JAPWTK010000018">
    <property type="protein sequence ID" value="KAJ8958344.1"/>
    <property type="molecule type" value="Genomic_DNA"/>
</dbReference>
<gene>
    <name evidence="18" type="ORF">NQ318_017490</name>
</gene>
<comment type="caution">
    <text evidence="16">Lacks conserved residue(s) required for the propagation of feature annotation.</text>
</comment>
<evidence type="ECO:0000256" key="8">
    <source>
        <dbReference type="ARBA" id="ARBA00022777"/>
    </source>
</evidence>
<comment type="subcellular location">
    <subcellularLocation>
        <location evidence="1 16">Membrane</location>
        <topology evidence="1 16">Single-pass type I membrane protein</topology>
    </subcellularLocation>
</comment>
<keyword evidence="12 16" id="KW-0675">Receptor</keyword>
<dbReference type="Gene3D" id="3.30.200.20">
    <property type="entry name" value="Phosphorylase Kinase, domain 1"/>
    <property type="match status" value="1"/>
</dbReference>
<evidence type="ECO:0000256" key="1">
    <source>
        <dbReference type="ARBA" id="ARBA00004479"/>
    </source>
</evidence>
<evidence type="ECO:0000256" key="9">
    <source>
        <dbReference type="ARBA" id="ARBA00022840"/>
    </source>
</evidence>
<dbReference type="PRINTS" id="PR00653">
    <property type="entry name" value="ACTIVIN2R"/>
</dbReference>
<comment type="similarity">
    <text evidence="2 16">Belongs to the protein kinase superfamily. TKL Ser/Thr protein kinase family. TGFB receptor subfamily.</text>
</comment>
<keyword evidence="7 14" id="KW-0547">Nucleotide-binding</keyword>
<evidence type="ECO:0000256" key="12">
    <source>
        <dbReference type="ARBA" id="ARBA00023170"/>
    </source>
</evidence>
<proteinExistence type="inferred from homology"/>
<keyword evidence="15" id="KW-1015">Disulfide bond</keyword>
<evidence type="ECO:0000313" key="19">
    <source>
        <dbReference type="Proteomes" id="UP001162162"/>
    </source>
</evidence>
<keyword evidence="10 16" id="KW-1133">Transmembrane helix</keyword>
<dbReference type="SUPFAM" id="SSF56112">
    <property type="entry name" value="Protein kinase-like (PK-like)"/>
    <property type="match status" value="1"/>
</dbReference>
<dbReference type="InterPro" id="IPR000719">
    <property type="entry name" value="Prot_kinase_dom"/>
</dbReference>
<dbReference type="AlphaFoldDB" id="A0AAV8Z4U6"/>
<dbReference type="Proteomes" id="UP001162162">
    <property type="component" value="Unassembled WGS sequence"/>
</dbReference>
<evidence type="ECO:0000256" key="16">
    <source>
        <dbReference type="RuleBase" id="RU361271"/>
    </source>
</evidence>
<keyword evidence="4 16" id="KW-0808">Transferase</keyword>
<feature type="disulfide bond" evidence="15">
    <location>
        <begin position="146"/>
        <end position="151"/>
    </location>
</feature>
<feature type="transmembrane region" description="Helical" evidence="16">
    <location>
        <begin position="181"/>
        <end position="204"/>
    </location>
</feature>
<keyword evidence="6" id="KW-0732">Signal</keyword>